<evidence type="ECO:0000313" key="1">
    <source>
        <dbReference type="EMBL" id="GGG59493.1"/>
    </source>
</evidence>
<proteinExistence type="predicted"/>
<sequence>MQGPVADSVTALCCRPIWNVNGINANLAPGAIPSLFRFRCSAKGALVIRAILDTNLMG</sequence>
<organism evidence="1 2">
    <name type="scientific">Salipiger pallidus</name>
    <dbReference type="NCBI Taxonomy" id="1775170"/>
    <lineage>
        <taxon>Bacteria</taxon>
        <taxon>Pseudomonadati</taxon>
        <taxon>Pseudomonadota</taxon>
        <taxon>Alphaproteobacteria</taxon>
        <taxon>Rhodobacterales</taxon>
        <taxon>Roseobacteraceae</taxon>
        <taxon>Salipiger</taxon>
    </lineage>
</organism>
<comment type="caution">
    <text evidence="1">The sequence shown here is derived from an EMBL/GenBank/DDBJ whole genome shotgun (WGS) entry which is preliminary data.</text>
</comment>
<reference evidence="1" key="1">
    <citation type="journal article" date="2014" name="Int. J. Syst. Evol. Microbiol.">
        <title>Complete genome sequence of Corynebacterium casei LMG S-19264T (=DSM 44701T), isolated from a smear-ripened cheese.</title>
        <authorList>
            <consortium name="US DOE Joint Genome Institute (JGI-PGF)"/>
            <person name="Walter F."/>
            <person name="Albersmeier A."/>
            <person name="Kalinowski J."/>
            <person name="Ruckert C."/>
        </authorList>
    </citation>
    <scope>NUCLEOTIDE SEQUENCE</scope>
    <source>
        <strain evidence="1">CGMCC 1.15762</strain>
    </source>
</reference>
<reference evidence="1" key="2">
    <citation type="submission" date="2020-09" db="EMBL/GenBank/DDBJ databases">
        <authorList>
            <person name="Sun Q."/>
            <person name="Zhou Y."/>
        </authorList>
    </citation>
    <scope>NUCLEOTIDE SEQUENCE</scope>
    <source>
        <strain evidence="1">CGMCC 1.15762</strain>
    </source>
</reference>
<dbReference type="Proteomes" id="UP000617145">
    <property type="component" value="Unassembled WGS sequence"/>
</dbReference>
<protein>
    <submittedName>
        <fullName evidence="1">Uncharacterized protein</fullName>
    </submittedName>
</protein>
<dbReference type="AlphaFoldDB" id="A0A8J2ZG94"/>
<evidence type="ECO:0000313" key="2">
    <source>
        <dbReference type="Proteomes" id="UP000617145"/>
    </source>
</evidence>
<gene>
    <name evidence="1" type="ORF">GCM10011415_01700</name>
</gene>
<dbReference type="EMBL" id="BMJV01000001">
    <property type="protein sequence ID" value="GGG59493.1"/>
    <property type="molecule type" value="Genomic_DNA"/>
</dbReference>
<accession>A0A8J2ZG94</accession>
<keyword evidence="2" id="KW-1185">Reference proteome</keyword>
<name>A0A8J2ZG94_9RHOB</name>